<gene>
    <name evidence="1" type="ORF">H2198_003112</name>
</gene>
<accession>A0ACC3AC43</accession>
<proteinExistence type="predicted"/>
<dbReference type="Proteomes" id="UP001172386">
    <property type="component" value="Unassembled WGS sequence"/>
</dbReference>
<dbReference type="EMBL" id="JAPDRQ010000040">
    <property type="protein sequence ID" value="KAJ9659383.1"/>
    <property type="molecule type" value="Genomic_DNA"/>
</dbReference>
<keyword evidence="2" id="KW-1185">Reference proteome</keyword>
<evidence type="ECO:0000313" key="1">
    <source>
        <dbReference type="EMBL" id="KAJ9659383.1"/>
    </source>
</evidence>
<comment type="caution">
    <text evidence="1">The sequence shown here is derived from an EMBL/GenBank/DDBJ whole genome shotgun (WGS) entry which is preliminary data.</text>
</comment>
<organism evidence="1 2">
    <name type="scientific">Neophaeococcomyces mojaviensis</name>
    <dbReference type="NCBI Taxonomy" id="3383035"/>
    <lineage>
        <taxon>Eukaryota</taxon>
        <taxon>Fungi</taxon>
        <taxon>Dikarya</taxon>
        <taxon>Ascomycota</taxon>
        <taxon>Pezizomycotina</taxon>
        <taxon>Eurotiomycetes</taxon>
        <taxon>Chaetothyriomycetidae</taxon>
        <taxon>Chaetothyriales</taxon>
        <taxon>Chaetothyriales incertae sedis</taxon>
        <taxon>Neophaeococcomyces</taxon>
    </lineage>
</organism>
<name>A0ACC3AC43_9EURO</name>
<protein>
    <submittedName>
        <fullName evidence="1">Uncharacterized protein</fullName>
    </submittedName>
</protein>
<reference evidence="1" key="1">
    <citation type="submission" date="2022-10" db="EMBL/GenBank/DDBJ databases">
        <title>Culturing micro-colonial fungi from biological soil crusts in the Mojave desert and describing Neophaeococcomyces mojavensis, and introducing the new genera and species Taxawa tesnikishii.</title>
        <authorList>
            <person name="Kurbessoian T."/>
            <person name="Stajich J.E."/>
        </authorList>
    </citation>
    <scope>NUCLEOTIDE SEQUENCE</scope>
    <source>
        <strain evidence="1">JES_112</strain>
    </source>
</reference>
<evidence type="ECO:0000313" key="2">
    <source>
        <dbReference type="Proteomes" id="UP001172386"/>
    </source>
</evidence>
<sequence length="270" mass="28807">MDVPGFAVITGAASGIGRACSKAFARDGSAGIALLDLSYESLLAVKAEIEEEQKKQGGKCQIEVSMLDVTDEAQVDRIINQIAQKFGRIDYVVNAAGIAFKHQGGAAYAETKDWQRVLNVNLNGTFYILRAAAKIMLKQERILSSIDGRPLQRGSIVNLASILGTVAVPTSTAYTASKHGVIGLTRTASEDYAKDGLRINAVCPGYIGTPMTLNNPSVSQTLEERVQTFCPMKRLGEPQEIADGVVYLSGGRSSFVTGTALVIDGGYTQR</sequence>